<protein>
    <recommendedName>
        <fullName evidence="4">Outer membrane protein beta-barrel domain-containing protein</fullName>
    </recommendedName>
</protein>
<evidence type="ECO:0000256" key="1">
    <source>
        <dbReference type="SAM" id="SignalP"/>
    </source>
</evidence>
<dbReference type="AlphaFoldDB" id="A0A0F5JHR8"/>
<name>A0A0F5JHR8_9BACT</name>
<dbReference type="RefSeq" id="WP_010801160.1">
    <property type="nucleotide sequence ID" value="NZ_KQ033912.1"/>
</dbReference>
<sequence>MKRLLLWMVLLLPVVAGAKEEEAFRRWEFALSGGLNNNYSWEVEPAFTFFVCRYVGITGGVNFTGQFYDEYYSGSAPGNMRWYIGSDESNVKRILFRPALRLRTPNINRWGDRDLKVTFNMEPGAYMVVPANETLRVGYENEKHPTPALHTEDVTNLKGDWLYWNVRSFMQIEVESWVFSAGYTISNYDVYGGRRNLVIERKPLNDMLWKKKMTHSFFLSIGIQF</sequence>
<reference evidence="2 3" key="1">
    <citation type="submission" date="2013-04" db="EMBL/GenBank/DDBJ databases">
        <title>The Genome Sequence of Parabacteroides goldsteinii DSM 19448.</title>
        <authorList>
            <consortium name="The Broad Institute Genomics Platform"/>
            <person name="Earl A."/>
            <person name="Ward D."/>
            <person name="Feldgarden M."/>
            <person name="Gevers D."/>
            <person name="Martens E."/>
            <person name="Sakamoto M."/>
            <person name="Benno Y."/>
            <person name="Song Y."/>
            <person name="Liu C."/>
            <person name="Lee J."/>
            <person name="Bolanos M."/>
            <person name="Vaisanen M.L."/>
            <person name="Finegold S.M."/>
            <person name="Walker B."/>
            <person name="Young S."/>
            <person name="Zeng Q."/>
            <person name="Gargeya S."/>
            <person name="Fitzgerald M."/>
            <person name="Haas B."/>
            <person name="Abouelleil A."/>
            <person name="Allen A.W."/>
            <person name="Alvarado L."/>
            <person name="Arachchi H.M."/>
            <person name="Berlin A.M."/>
            <person name="Chapman S.B."/>
            <person name="Gainer-Dewar J."/>
            <person name="Goldberg J."/>
            <person name="Griggs A."/>
            <person name="Gujja S."/>
            <person name="Hansen M."/>
            <person name="Howarth C."/>
            <person name="Imamovic A."/>
            <person name="Ireland A."/>
            <person name="Larimer J."/>
            <person name="McCowan C."/>
            <person name="Murphy C."/>
            <person name="Pearson M."/>
            <person name="Poon T.W."/>
            <person name="Priest M."/>
            <person name="Roberts A."/>
            <person name="Saif S."/>
            <person name="Shea T."/>
            <person name="Sisk P."/>
            <person name="Sykes S."/>
            <person name="Wortman J."/>
            <person name="Nusbaum C."/>
            <person name="Birren B."/>
        </authorList>
    </citation>
    <scope>NUCLEOTIDE SEQUENCE [LARGE SCALE GENOMIC DNA]</scope>
    <source>
        <strain evidence="2 3">DSM 19448</strain>
    </source>
</reference>
<keyword evidence="1" id="KW-0732">Signal</keyword>
<evidence type="ECO:0008006" key="4">
    <source>
        <dbReference type="Google" id="ProtNLM"/>
    </source>
</evidence>
<organism evidence="2 3">
    <name type="scientific">Parabacteroides goldsteinii DSM 19448 = WAL 12034</name>
    <dbReference type="NCBI Taxonomy" id="927665"/>
    <lineage>
        <taxon>Bacteria</taxon>
        <taxon>Pseudomonadati</taxon>
        <taxon>Bacteroidota</taxon>
        <taxon>Bacteroidia</taxon>
        <taxon>Bacteroidales</taxon>
        <taxon>Tannerellaceae</taxon>
        <taxon>Parabacteroides</taxon>
    </lineage>
</organism>
<dbReference type="PATRIC" id="fig|927665.4.peg.1801"/>
<evidence type="ECO:0000313" key="2">
    <source>
        <dbReference type="EMBL" id="KKB57110.1"/>
    </source>
</evidence>
<dbReference type="STRING" id="927665.HMPREF1535_01762"/>
<dbReference type="HOGENOM" id="CLU_107135_0_0_10"/>
<evidence type="ECO:0000313" key="3">
    <source>
        <dbReference type="Proteomes" id="UP000033047"/>
    </source>
</evidence>
<accession>A0A0F5JHR8</accession>
<dbReference type="EMBL" id="AQHV01000010">
    <property type="protein sequence ID" value="KKB57110.1"/>
    <property type="molecule type" value="Genomic_DNA"/>
</dbReference>
<feature type="signal peptide" evidence="1">
    <location>
        <begin position="1"/>
        <end position="18"/>
    </location>
</feature>
<comment type="caution">
    <text evidence="2">The sequence shown here is derived from an EMBL/GenBank/DDBJ whole genome shotgun (WGS) entry which is preliminary data.</text>
</comment>
<dbReference type="Proteomes" id="UP000033047">
    <property type="component" value="Unassembled WGS sequence"/>
</dbReference>
<gene>
    <name evidence="2" type="ORF">HMPREF1535_01762</name>
</gene>
<proteinExistence type="predicted"/>
<feature type="chain" id="PRO_5002489370" description="Outer membrane protein beta-barrel domain-containing protein" evidence="1">
    <location>
        <begin position="19"/>
        <end position="225"/>
    </location>
</feature>